<organism evidence="6 7">
    <name type="scientific">Mycobacterium helveticum</name>
    <dbReference type="NCBI Taxonomy" id="2592811"/>
    <lineage>
        <taxon>Bacteria</taxon>
        <taxon>Bacillati</taxon>
        <taxon>Actinomycetota</taxon>
        <taxon>Actinomycetes</taxon>
        <taxon>Mycobacteriales</taxon>
        <taxon>Mycobacteriaceae</taxon>
        <taxon>Mycobacterium</taxon>
    </lineage>
</organism>
<dbReference type="InterPro" id="IPR036291">
    <property type="entry name" value="NAD(P)-bd_dom_sf"/>
</dbReference>
<keyword evidence="3" id="KW-0520">NAD</keyword>
<dbReference type="Proteomes" id="UP000320513">
    <property type="component" value="Unassembled WGS sequence"/>
</dbReference>
<protein>
    <submittedName>
        <fullName evidence="6">SDR family oxidoreductase</fullName>
    </submittedName>
</protein>
<gene>
    <name evidence="6" type="ORF">FPZ47_08430</name>
</gene>
<evidence type="ECO:0000256" key="2">
    <source>
        <dbReference type="ARBA" id="ARBA00023002"/>
    </source>
</evidence>
<dbReference type="GO" id="GO:0016491">
    <property type="term" value="F:oxidoreductase activity"/>
    <property type="evidence" value="ECO:0007669"/>
    <property type="project" value="UniProtKB-KW"/>
</dbReference>
<keyword evidence="2" id="KW-0560">Oxidoreductase</keyword>
<dbReference type="EMBL" id="VMQU01000026">
    <property type="protein sequence ID" value="TVS90638.1"/>
    <property type="molecule type" value="Genomic_DNA"/>
</dbReference>
<dbReference type="OrthoDB" id="286404at2"/>
<dbReference type="FunFam" id="3.40.50.720:FF:000084">
    <property type="entry name" value="Short-chain dehydrogenase reductase"/>
    <property type="match status" value="1"/>
</dbReference>
<sequence length="260" mass="26481">MTPTLDGKVAIVTGGASGLGLGIVRRFVDAGASVVIADIDAAGRQLAGECGGRARFERVDVSSAEDVSAVVDAAVRHFGGLDVMVNNAGISSTMHRSFLQADLSDFAKVMSVNVLGVMLGTREAARYMAGHDGGSIINVASIGGLQAGGGVMTYRASKAAVIHFSRSVATELAPLGISVNCLAPGGVPTPILASSVPGLAPEAVDKFVQKTREKMRRDRPLPLEGTPEDVGEAALYFAAATRTAGMVLAVDGGTSARESA</sequence>
<dbReference type="SUPFAM" id="SSF51735">
    <property type="entry name" value="NAD(P)-binding Rossmann-fold domains"/>
    <property type="match status" value="1"/>
</dbReference>
<evidence type="ECO:0000256" key="4">
    <source>
        <dbReference type="ARBA" id="ARBA00023098"/>
    </source>
</evidence>
<dbReference type="InterPro" id="IPR002347">
    <property type="entry name" value="SDR_fam"/>
</dbReference>
<dbReference type="PRINTS" id="PR00080">
    <property type="entry name" value="SDRFAMILY"/>
</dbReference>
<proteinExistence type="inferred from homology"/>
<dbReference type="RefSeq" id="WP_144950605.1">
    <property type="nucleotide sequence ID" value="NZ_VMQU01000026.1"/>
</dbReference>
<dbReference type="PANTHER" id="PTHR43180">
    <property type="entry name" value="3-OXOACYL-(ACYL-CARRIER-PROTEIN) REDUCTASE (AFU_ORTHOLOGUE AFUA_6G11210)"/>
    <property type="match status" value="1"/>
</dbReference>
<evidence type="ECO:0000256" key="3">
    <source>
        <dbReference type="ARBA" id="ARBA00023027"/>
    </source>
</evidence>
<keyword evidence="7" id="KW-1185">Reference proteome</keyword>
<dbReference type="Gene3D" id="3.40.50.720">
    <property type="entry name" value="NAD(P)-binding Rossmann-like Domain"/>
    <property type="match status" value="1"/>
</dbReference>
<dbReference type="NCBIfam" id="NF005559">
    <property type="entry name" value="PRK07231.1"/>
    <property type="match status" value="1"/>
</dbReference>
<evidence type="ECO:0000256" key="1">
    <source>
        <dbReference type="ARBA" id="ARBA00006484"/>
    </source>
</evidence>
<dbReference type="PRINTS" id="PR00081">
    <property type="entry name" value="GDHRDH"/>
</dbReference>
<name>A0A557XX19_9MYCO</name>
<reference evidence="6 7" key="1">
    <citation type="submission" date="2019-07" db="EMBL/GenBank/DDBJ databases">
        <title>New Mycobacterium species.</title>
        <authorList>
            <person name="Tortoli E."/>
            <person name="Ghielmetti G."/>
            <person name="Friedel U."/>
            <person name="Trovato A."/>
        </authorList>
    </citation>
    <scope>NUCLEOTIDE SEQUENCE [LARGE SCALE GENOMIC DNA]</scope>
    <source>
        <strain evidence="6 7">16-83</strain>
    </source>
</reference>
<dbReference type="Pfam" id="PF13561">
    <property type="entry name" value="adh_short_C2"/>
    <property type="match status" value="1"/>
</dbReference>
<dbReference type="GO" id="GO:0008202">
    <property type="term" value="P:steroid metabolic process"/>
    <property type="evidence" value="ECO:0007669"/>
    <property type="project" value="UniProtKB-KW"/>
</dbReference>
<evidence type="ECO:0000256" key="5">
    <source>
        <dbReference type="ARBA" id="ARBA00023221"/>
    </source>
</evidence>
<comment type="similarity">
    <text evidence="1">Belongs to the short-chain dehydrogenases/reductases (SDR) family.</text>
</comment>
<keyword evidence="4" id="KW-0443">Lipid metabolism</keyword>
<comment type="caution">
    <text evidence="6">The sequence shown here is derived from an EMBL/GenBank/DDBJ whole genome shotgun (WGS) entry which is preliminary data.</text>
</comment>
<dbReference type="PANTHER" id="PTHR43180:SF28">
    <property type="entry name" value="NAD(P)-BINDING ROSSMANN-FOLD SUPERFAMILY PROTEIN"/>
    <property type="match status" value="1"/>
</dbReference>
<dbReference type="AlphaFoldDB" id="A0A557XX19"/>
<accession>A0A557XX19</accession>
<keyword evidence="5" id="KW-0753">Steroid metabolism</keyword>
<evidence type="ECO:0000313" key="7">
    <source>
        <dbReference type="Proteomes" id="UP000320513"/>
    </source>
</evidence>
<evidence type="ECO:0000313" key="6">
    <source>
        <dbReference type="EMBL" id="TVS90638.1"/>
    </source>
</evidence>